<dbReference type="HOGENOM" id="CLU_060196_2_2_11"/>
<dbReference type="SUPFAM" id="SSF52402">
    <property type="entry name" value="Adenine nucleotide alpha hydrolases-like"/>
    <property type="match status" value="1"/>
</dbReference>
<dbReference type="GO" id="GO:0009055">
    <property type="term" value="F:electron transfer activity"/>
    <property type="evidence" value="ECO:0007669"/>
    <property type="project" value="InterPro"/>
</dbReference>
<reference evidence="6 7" key="1">
    <citation type="journal article" date="2010" name="Stand. Genomic Sci.">
        <title>Complete genome sequence of Arcanobacterium haemolyticum type strain (11018).</title>
        <authorList>
            <person name="Yasawong M."/>
            <person name="Teshima H."/>
            <person name="Lapidus A."/>
            <person name="Nolan M."/>
            <person name="Lucas S."/>
            <person name="Glavina Del Rio T."/>
            <person name="Tice H."/>
            <person name="Cheng J."/>
            <person name="Bruce D."/>
            <person name="Detter C."/>
            <person name="Tapia R."/>
            <person name="Han C."/>
            <person name="Goodwin L."/>
            <person name="Pitluck S."/>
            <person name="Liolios K."/>
            <person name="Ivanova N."/>
            <person name="Mavromatis K."/>
            <person name="Mikhailova N."/>
            <person name="Pati A."/>
            <person name="Chen A."/>
            <person name="Palaniappan K."/>
            <person name="Land M."/>
            <person name="Hauser L."/>
            <person name="Chang Y."/>
            <person name="Jeffries C."/>
            <person name="Rohde M."/>
            <person name="Sikorski J."/>
            <person name="Pukall R."/>
            <person name="Goker M."/>
            <person name="Woyke T."/>
            <person name="Bristow J."/>
            <person name="Eisen J."/>
            <person name="Markowitz V."/>
            <person name="Hugenholtz P."/>
            <person name="Kyrpides N."/>
            <person name="Klenk H."/>
        </authorList>
    </citation>
    <scope>NUCLEOTIDE SEQUENCE [LARGE SCALE GENOMIC DNA]</scope>
    <source>
        <strain evidence="7">ATCC 9345 / DSM 20595 / CCUG 17215 / LMG 16163 / NBRC 15585 / NCTC 8452 / 11018</strain>
    </source>
</reference>
<dbReference type="EMBL" id="CP002045">
    <property type="protein sequence ID" value="ADH93058.1"/>
    <property type="molecule type" value="Genomic_DNA"/>
</dbReference>
<sequence length="253" mass="26188">MSIVVAYKYAANPQDASVASNGAVDWTRAKSSVAEYDSVALTLAREIADKVGTDVVGISVGKSDVASSLAKKNALSKGLDSALVVADDETATWSATGIASALAELVKRVEGADLVLTGDSSIDEGARLMSGLIAGFLNWPAFQNVVSVDKTPEGYSLVQQDGQGLRTILITGPVVVAAASDAVVAKVPSMKDILAAGKKNLETVAIADMEIVRPDIRIASTNKPQMRARKNITFAGESAVTELVAALKNDGVL</sequence>
<dbReference type="InterPro" id="IPR014730">
    <property type="entry name" value="ETF_a/b_N"/>
</dbReference>
<comment type="function">
    <text evidence="3">The electron transfer flavoprotein serves as a specific electron acceptor for other dehydrogenases. It transfers the electrons to the main respiratory chain via ETF-ubiquinone oxidoreductase (ETF dehydrogenase).</text>
</comment>
<dbReference type="SMART" id="SM00893">
    <property type="entry name" value="ETF"/>
    <property type="match status" value="1"/>
</dbReference>
<dbReference type="eggNOG" id="COG2086">
    <property type="taxonomic scope" value="Bacteria"/>
</dbReference>
<name>D7BK78_ARCHD</name>
<comment type="cofactor">
    <cofactor evidence="1">
        <name>FAD</name>
        <dbReference type="ChEBI" id="CHEBI:57692"/>
    </cofactor>
</comment>
<dbReference type="AlphaFoldDB" id="D7BK78"/>
<evidence type="ECO:0000256" key="3">
    <source>
        <dbReference type="ARBA" id="ARBA00025649"/>
    </source>
</evidence>
<evidence type="ECO:0000313" key="6">
    <source>
        <dbReference type="EMBL" id="ADH93058.1"/>
    </source>
</evidence>
<dbReference type="InterPro" id="IPR012255">
    <property type="entry name" value="ETF_b"/>
</dbReference>
<feature type="domain" description="Electron transfer flavoprotein alpha/beta-subunit N-terminal" evidence="5">
    <location>
        <begin position="21"/>
        <end position="213"/>
    </location>
</feature>
<dbReference type="Gene3D" id="3.40.50.620">
    <property type="entry name" value="HUPs"/>
    <property type="match status" value="1"/>
</dbReference>
<dbReference type="KEGG" id="ahe:Arch_1356"/>
<dbReference type="Pfam" id="PF01012">
    <property type="entry name" value="ETF"/>
    <property type="match status" value="1"/>
</dbReference>
<dbReference type="PANTHER" id="PTHR21294:SF17">
    <property type="entry name" value="PROTEIN FIXA"/>
    <property type="match status" value="1"/>
</dbReference>
<proteinExistence type="predicted"/>
<comment type="subunit">
    <text evidence="2">Heterodimer of an alpha and a beta subunit.</text>
</comment>
<dbReference type="OrthoDB" id="9804960at2"/>
<accession>D7BK78</accession>
<keyword evidence="7" id="KW-1185">Reference proteome</keyword>
<evidence type="ECO:0000259" key="5">
    <source>
        <dbReference type="SMART" id="SM00893"/>
    </source>
</evidence>
<evidence type="ECO:0000256" key="2">
    <source>
        <dbReference type="ARBA" id="ARBA00011355"/>
    </source>
</evidence>
<dbReference type="InterPro" id="IPR014729">
    <property type="entry name" value="Rossmann-like_a/b/a_fold"/>
</dbReference>
<protein>
    <recommendedName>
        <fullName evidence="4">Electron transfer flavoprotein small subunit</fullName>
    </recommendedName>
</protein>
<evidence type="ECO:0000313" key="7">
    <source>
        <dbReference type="Proteomes" id="UP000000376"/>
    </source>
</evidence>
<organism evidence="6 7">
    <name type="scientific">Arcanobacterium haemolyticum (strain ATCC 9345 / DSM 20595 / CCM 5947 / CCUG 17215 / LMG 16163 / NBRC 15585 / NCTC 8452 / 11018)</name>
    <dbReference type="NCBI Taxonomy" id="644284"/>
    <lineage>
        <taxon>Bacteria</taxon>
        <taxon>Bacillati</taxon>
        <taxon>Actinomycetota</taxon>
        <taxon>Actinomycetes</taxon>
        <taxon>Actinomycetales</taxon>
        <taxon>Actinomycetaceae</taxon>
        <taxon>Arcanobacterium</taxon>
    </lineage>
</organism>
<dbReference type="RefSeq" id="WP_013170549.1">
    <property type="nucleotide sequence ID" value="NC_014218.1"/>
</dbReference>
<dbReference type="STRING" id="644284.Arch_1356"/>
<dbReference type="Proteomes" id="UP000000376">
    <property type="component" value="Chromosome"/>
</dbReference>
<evidence type="ECO:0000256" key="1">
    <source>
        <dbReference type="ARBA" id="ARBA00001974"/>
    </source>
</evidence>
<evidence type="ECO:0000256" key="4">
    <source>
        <dbReference type="ARBA" id="ARBA00042002"/>
    </source>
</evidence>
<dbReference type="PANTHER" id="PTHR21294">
    <property type="entry name" value="ELECTRON TRANSFER FLAVOPROTEIN BETA-SUBUNIT"/>
    <property type="match status" value="1"/>
</dbReference>
<gene>
    <name evidence="6" type="ordered locus">Arch_1356</name>
</gene>